<keyword evidence="2" id="KW-1185">Reference proteome</keyword>
<proteinExistence type="predicted"/>
<dbReference type="SUPFAM" id="SSF53474">
    <property type="entry name" value="alpha/beta-Hydrolases"/>
    <property type="match status" value="1"/>
</dbReference>
<dbReference type="InterPro" id="IPR029058">
    <property type="entry name" value="AB_hydrolase_fold"/>
</dbReference>
<dbReference type="AlphaFoldDB" id="A0A9X1IDP3"/>
<sequence length="309" mass="33870">MAIIFEDDHLQVLHAPGTSPYAVASFNARDQRANGRDFWARVLADRYGVECVGFVTKGPNWFPAASMAAAATALASRRSKPLLGYGHSMGGYACLRYAALLGLEGGIASAPLLSIAPNHRFDDLRYAADYDPLLHRDMPIRAEHLAGRLILAYDPRFPADRQHAEAILHLSPRVEALPLPHLRHRAALALKPASVLLPAFEAIRSGVSLAPVRVSARRNARAQPLYRIHLARALLMSGRAATARRLLEALAEPLEADAALERRLYLARACARTGAVPEAVALLQELVGRRPENPAYRHELHRIRSLRAA</sequence>
<name>A0A9X1IDP3_9PROT</name>
<evidence type="ECO:0008006" key="3">
    <source>
        <dbReference type="Google" id="ProtNLM"/>
    </source>
</evidence>
<dbReference type="Gene3D" id="3.40.50.1820">
    <property type="entry name" value="alpha/beta hydrolase"/>
    <property type="match status" value="1"/>
</dbReference>
<reference evidence="1" key="1">
    <citation type="submission" date="2021-10" db="EMBL/GenBank/DDBJ databases">
        <title>Roseicella aerolatum sp. nov., isolated from aerosols of e-waste dismantling site.</title>
        <authorList>
            <person name="Qin T."/>
        </authorList>
    </citation>
    <scope>NUCLEOTIDE SEQUENCE</scope>
    <source>
        <strain evidence="1">GB24</strain>
    </source>
</reference>
<gene>
    <name evidence="1" type="ORF">LHA35_12280</name>
</gene>
<dbReference type="Proteomes" id="UP001139311">
    <property type="component" value="Unassembled WGS sequence"/>
</dbReference>
<comment type="caution">
    <text evidence="1">The sequence shown here is derived from an EMBL/GenBank/DDBJ whole genome shotgun (WGS) entry which is preliminary data.</text>
</comment>
<protein>
    <recommendedName>
        <fullName evidence="3">Alpha/beta hydrolase</fullName>
    </recommendedName>
</protein>
<dbReference type="RefSeq" id="WP_226608559.1">
    <property type="nucleotide sequence ID" value="NZ_JAJAQI010000016.1"/>
</dbReference>
<evidence type="ECO:0000313" key="2">
    <source>
        <dbReference type="Proteomes" id="UP001139311"/>
    </source>
</evidence>
<accession>A0A9X1IDP3</accession>
<organism evidence="1 2">
    <name type="scientific">Roseicella aerolata</name>
    <dbReference type="NCBI Taxonomy" id="2883479"/>
    <lineage>
        <taxon>Bacteria</taxon>
        <taxon>Pseudomonadati</taxon>
        <taxon>Pseudomonadota</taxon>
        <taxon>Alphaproteobacteria</taxon>
        <taxon>Acetobacterales</taxon>
        <taxon>Roseomonadaceae</taxon>
        <taxon>Roseicella</taxon>
    </lineage>
</organism>
<dbReference type="EMBL" id="JAJAQI010000016">
    <property type="protein sequence ID" value="MCB4822512.1"/>
    <property type="molecule type" value="Genomic_DNA"/>
</dbReference>
<evidence type="ECO:0000313" key="1">
    <source>
        <dbReference type="EMBL" id="MCB4822512.1"/>
    </source>
</evidence>